<protein>
    <submittedName>
        <fullName evidence="2">Integral membrane leucine and alanine rich domain protein</fullName>
    </submittedName>
</protein>
<accession>X7YX34</accession>
<dbReference type="EMBL" id="JAOB01000086">
    <property type="protein sequence ID" value="EUA11088.1"/>
    <property type="molecule type" value="Genomic_DNA"/>
</dbReference>
<name>X7YX34_MYCXE</name>
<evidence type="ECO:0000313" key="2">
    <source>
        <dbReference type="EMBL" id="EUA11088.1"/>
    </source>
</evidence>
<sequence length="124" mass="12879">MTATWSTSCWPARCSGRVGGVFTFGAVLGVNVYGVSQANVLVLGWQRAWSPRVSGAGGLVDDRLGSKPVIVGSLAAIVALGLTLMTLSGAWRSGVRVIAVPVHRSCAVVGRTLLLRMARDGKEG</sequence>
<comment type="caution">
    <text evidence="2">The sequence shown here is derived from an EMBL/GenBank/DDBJ whole genome shotgun (WGS) entry which is preliminary data.</text>
</comment>
<organism evidence="2">
    <name type="scientific">Mycobacterium xenopi 4042</name>
    <dbReference type="NCBI Taxonomy" id="1299334"/>
    <lineage>
        <taxon>Bacteria</taxon>
        <taxon>Bacillati</taxon>
        <taxon>Actinomycetota</taxon>
        <taxon>Actinomycetes</taxon>
        <taxon>Mycobacteriales</taxon>
        <taxon>Mycobacteriaceae</taxon>
        <taxon>Mycobacterium</taxon>
    </lineage>
</organism>
<keyword evidence="1" id="KW-0472">Membrane</keyword>
<evidence type="ECO:0000256" key="1">
    <source>
        <dbReference type="SAM" id="Phobius"/>
    </source>
</evidence>
<feature type="non-terminal residue" evidence="2">
    <location>
        <position position="124"/>
    </location>
</feature>
<proteinExistence type="predicted"/>
<reference evidence="2" key="1">
    <citation type="submission" date="2014-01" db="EMBL/GenBank/DDBJ databases">
        <authorList>
            <person name="Brown-Elliot B."/>
            <person name="Wallace R."/>
            <person name="Lenaerts A."/>
            <person name="Ordway D."/>
            <person name="DeGroote M.A."/>
            <person name="Parker T."/>
            <person name="Sizemore C."/>
            <person name="Tallon L.J."/>
            <person name="Sadzewicz L.K."/>
            <person name="Sengamalay N."/>
            <person name="Fraser C.M."/>
            <person name="Hine E."/>
            <person name="Shefchek K.A."/>
            <person name="Das S.P."/>
            <person name="Tettelin H."/>
        </authorList>
    </citation>
    <scope>NUCLEOTIDE SEQUENCE [LARGE SCALE GENOMIC DNA]</scope>
    <source>
        <strain evidence="2">4042</strain>
    </source>
</reference>
<keyword evidence="1" id="KW-1133">Transmembrane helix</keyword>
<feature type="transmembrane region" description="Helical" evidence="1">
    <location>
        <begin position="69"/>
        <end position="87"/>
    </location>
</feature>
<gene>
    <name evidence="2" type="ORF">I553_3359</name>
</gene>
<keyword evidence="1" id="KW-0812">Transmembrane</keyword>
<dbReference type="AlphaFoldDB" id="X7YX34"/>